<keyword evidence="10" id="KW-1185">Reference proteome</keyword>
<dbReference type="NCBIfam" id="NF000642">
    <property type="entry name" value="PRK00024.1"/>
    <property type="match status" value="1"/>
</dbReference>
<dbReference type="GO" id="GO:0008237">
    <property type="term" value="F:metallopeptidase activity"/>
    <property type="evidence" value="ECO:0007669"/>
    <property type="project" value="UniProtKB-KW"/>
</dbReference>
<dbReference type="InterPro" id="IPR020891">
    <property type="entry name" value="UPF0758_CS"/>
</dbReference>
<reference evidence="9 10" key="1">
    <citation type="submission" date="2019-03" db="EMBL/GenBank/DDBJ databases">
        <title>Genomic Encyclopedia of Type Strains, Phase IV (KMG-IV): sequencing the most valuable type-strain genomes for metagenomic binning, comparative biology and taxonomic classification.</title>
        <authorList>
            <person name="Goeker M."/>
        </authorList>
    </citation>
    <scope>NUCLEOTIDE SEQUENCE [LARGE SCALE GENOMIC DNA]</scope>
    <source>
        <strain evidence="9 10">DSM 15969</strain>
    </source>
</reference>
<evidence type="ECO:0000256" key="4">
    <source>
        <dbReference type="ARBA" id="ARBA00022801"/>
    </source>
</evidence>
<dbReference type="Proteomes" id="UP000295063">
    <property type="component" value="Unassembled WGS sequence"/>
</dbReference>
<evidence type="ECO:0000256" key="5">
    <source>
        <dbReference type="ARBA" id="ARBA00022833"/>
    </source>
</evidence>
<dbReference type="InterPro" id="IPR037518">
    <property type="entry name" value="MPN"/>
</dbReference>
<dbReference type="Pfam" id="PF04002">
    <property type="entry name" value="RadC"/>
    <property type="match status" value="1"/>
</dbReference>
<gene>
    <name evidence="9" type="ORF">EV210_108125</name>
</gene>
<proteinExistence type="inferred from homology"/>
<dbReference type="PROSITE" id="PS01302">
    <property type="entry name" value="UPF0758"/>
    <property type="match status" value="1"/>
</dbReference>
<accession>A0A4R1PVY8</accession>
<dbReference type="EMBL" id="SLUI01000008">
    <property type="protein sequence ID" value="TCL36485.1"/>
    <property type="molecule type" value="Genomic_DNA"/>
</dbReference>
<organism evidence="9 10">
    <name type="scientific">Anaerospora hongkongensis</name>
    <dbReference type="NCBI Taxonomy" id="244830"/>
    <lineage>
        <taxon>Bacteria</taxon>
        <taxon>Bacillati</taxon>
        <taxon>Bacillota</taxon>
        <taxon>Negativicutes</taxon>
        <taxon>Selenomonadales</taxon>
        <taxon>Sporomusaceae</taxon>
        <taxon>Anaerospora</taxon>
    </lineage>
</organism>
<evidence type="ECO:0000256" key="7">
    <source>
        <dbReference type="RuleBase" id="RU003797"/>
    </source>
</evidence>
<keyword evidence="3" id="KW-0479">Metal-binding</keyword>
<dbReference type="OrthoDB" id="9804482at2"/>
<dbReference type="GO" id="GO:0046872">
    <property type="term" value="F:metal ion binding"/>
    <property type="evidence" value="ECO:0007669"/>
    <property type="project" value="UniProtKB-KW"/>
</dbReference>
<protein>
    <submittedName>
        <fullName evidence="9">DNA repair protein RadC</fullName>
    </submittedName>
</protein>
<evidence type="ECO:0000256" key="1">
    <source>
        <dbReference type="ARBA" id="ARBA00010243"/>
    </source>
</evidence>
<evidence type="ECO:0000256" key="6">
    <source>
        <dbReference type="ARBA" id="ARBA00023049"/>
    </source>
</evidence>
<evidence type="ECO:0000259" key="8">
    <source>
        <dbReference type="PROSITE" id="PS50249"/>
    </source>
</evidence>
<dbReference type="AlphaFoldDB" id="A0A4R1PVY8"/>
<dbReference type="CDD" id="cd08071">
    <property type="entry name" value="MPN_DUF2466"/>
    <property type="match status" value="1"/>
</dbReference>
<keyword evidence="2" id="KW-0645">Protease</keyword>
<keyword evidence="6" id="KW-0482">Metalloprotease</keyword>
<keyword evidence="5" id="KW-0862">Zinc</keyword>
<feature type="domain" description="MPN" evidence="8">
    <location>
        <begin position="109"/>
        <end position="232"/>
    </location>
</feature>
<dbReference type="InterPro" id="IPR046778">
    <property type="entry name" value="UPF0758_N"/>
</dbReference>
<dbReference type="Gene3D" id="3.40.140.10">
    <property type="entry name" value="Cytidine Deaminase, domain 2"/>
    <property type="match status" value="1"/>
</dbReference>
<dbReference type="PROSITE" id="PS50249">
    <property type="entry name" value="MPN"/>
    <property type="match status" value="1"/>
</dbReference>
<comment type="caution">
    <text evidence="9">The sequence shown here is derived from an EMBL/GenBank/DDBJ whole genome shotgun (WGS) entry which is preliminary data.</text>
</comment>
<comment type="similarity">
    <text evidence="1 7">Belongs to the UPF0758 family.</text>
</comment>
<dbReference type="PANTHER" id="PTHR30471:SF3">
    <property type="entry name" value="UPF0758 PROTEIN YEES-RELATED"/>
    <property type="match status" value="1"/>
</dbReference>
<evidence type="ECO:0000256" key="2">
    <source>
        <dbReference type="ARBA" id="ARBA00022670"/>
    </source>
</evidence>
<dbReference type="NCBIfam" id="TIGR00608">
    <property type="entry name" value="radc"/>
    <property type="match status" value="1"/>
</dbReference>
<sequence length="232" mass="25338">MTDAKPLMMKELPEDERPREKLLAKGPQALSNSELLAILIRTGTANESVMRLAERVLEQFENDGLSALGRLTPREISRVKGIGAAKAVTITAAVELGKRMAMQGPGDKVIIRSPHEAAWLMMPRLRYEPKESFVAIMLSTKNHVLSTPVISVGCLNASIVHPRELFREAINYSAASVILVHNHPSGDPTPSTEDIVLTKKLVEAGHLLDISVLDHVIIGDGKYVSLKEKGIL</sequence>
<evidence type="ECO:0000256" key="3">
    <source>
        <dbReference type="ARBA" id="ARBA00022723"/>
    </source>
</evidence>
<dbReference type="PANTHER" id="PTHR30471">
    <property type="entry name" value="DNA REPAIR PROTEIN RADC"/>
    <property type="match status" value="1"/>
</dbReference>
<name>A0A4R1PVY8_9FIRM</name>
<evidence type="ECO:0000313" key="10">
    <source>
        <dbReference type="Proteomes" id="UP000295063"/>
    </source>
</evidence>
<evidence type="ECO:0000313" key="9">
    <source>
        <dbReference type="EMBL" id="TCL36485.1"/>
    </source>
</evidence>
<dbReference type="GO" id="GO:0006508">
    <property type="term" value="P:proteolysis"/>
    <property type="evidence" value="ECO:0007669"/>
    <property type="project" value="UniProtKB-KW"/>
</dbReference>
<dbReference type="InterPro" id="IPR001405">
    <property type="entry name" value="UPF0758"/>
</dbReference>
<dbReference type="SUPFAM" id="SSF102712">
    <property type="entry name" value="JAB1/MPN domain"/>
    <property type="match status" value="1"/>
</dbReference>
<dbReference type="RefSeq" id="WP_132081201.1">
    <property type="nucleotide sequence ID" value="NZ_DAIMLW010000348.1"/>
</dbReference>
<dbReference type="Pfam" id="PF20582">
    <property type="entry name" value="UPF0758_N"/>
    <property type="match status" value="1"/>
</dbReference>
<dbReference type="InterPro" id="IPR025657">
    <property type="entry name" value="RadC_JAB"/>
</dbReference>
<keyword evidence="4" id="KW-0378">Hydrolase</keyword>